<proteinExistence type="predicted"/>
<dbReference type="Pfam" id="PF16999">
    <property type="entry name" value="V-ATPase_G_2"/>
    <property type="match status" value="1"/>
</dbReference>
<reference evidence="1 2" key="2">
    <citation type="journal article" date="2014" name="Genome Announc.">
        <title>Complete Genome Sequence of Methanoregula formicica SMSPT, a Mesophilic Hydrogenotrophic Methanogen Isolated from a Methanogenic Upflow Anaerobic Sludge Blanket Reactor.</title>
        <authorList>
            <person name="Yamamoto K."/>
            <person name="Tamaki H."/>
            <person name="Cadillo-Quiroz H."/>
            <person name="Imachi H."/>
            <person name="Kyrpides N."/>
            <person name="Woyke T."/>
            <person name="Goodwin L."/>
            <person name="Zinder S.H."/>
            <person name="Kamagata Y."/>
            <person name="Liu W.T."/>
        </authorList>
    </citation>
    <scope>NUCLEOTIDE SEQUENCE [LARGE SCALE GENOMIC DNA]</scope>
    <source>
        <strain evidence="2">DSM 22288 / NBRC 105244 / SMSP</strain>
    </source>
</reference>
<accession>L0HBF4</accession>
<dbReference type="GeneID" id="14308937"/>
<dbReference type="Gene3D" id="1.20.5.2950">
    <property type="match status" value="1"/>
</dbReference>
<dbReference type="KEGG" id="mfo:Metfor_0264"/>
<reference evidence="2" key="1">
    <citation type="submission" date="2011-12" db="EMBL/GenBank/DDBJ databases">
        <title>Complete sequence of Methanoregula formicicum SMSP.</title>
        <authorList>
            <person name="Lucas S."/>
            <person name="Han J."/>
            <person name="Lapidus A."/>
            <person name="Cheng J.-F."/>
            <person name="Goodwin L."/>
            <person name="Pitluck S."/>
            <person name="Peters L."/>
            <person name="Ovchinnikova G."/>
            <person name="Teshima H."/>
            <person name="Detter J.C."/>
            <person name="Han C."/>
            <person name="Tapia R."/>
            <person name="Land M."/>
            <person name="Hauser L."/>
            <person name="Kyrpides N."/>
            <person name="Ivanova N."/>
            <person name="Pagani I."/>
            <person name="Imachi H."/>
            <person name="Tamaki H."/>
            <person name="Sekiguchi Y."/>
            <person name="Kamagata Y."/>
            <person name="Cadillo-Quiroz H."/>
            <person name="Zinder S."/>
            <person name="Liu W.-T."/>
            <person name="Woyke T."/>
        </authorList>
    </citation>
    <scope>NUCLEOTIDE SEQUENCE [LARGE SCALE GENOMIC DNA]</scope>
    <source>
        <strain evidence="2">DSM 22288 / NBRC 105244 / SMSP</strain>
    </source>
</reference>
<dbReference type="AlphaFoldDB" id="L0HBF4"/>
<evidence type="ECO:0000313" key="1">
    <source>
        <dbReference type="EMBL" id="AGB01345.1"/>
    </source>
</evidence>
<dbReference type="Proteomes" id="UP000010824">
    <property type="component" value="Chromosome"/>
</dbReference>
<protein>
    <submittedName>
        <fullName evidence="1">Uncharacterized protein</fullName>
    </submittedName>
</protein>
<keyword evidence="2" id="KW-1185">Reference proteome</keyword>
<dbReference type="EMBL" id="CP003167">
    <property type="protein sequence ID" value="AGB01345.1"/>
    <property type="molecule type" value="Genomic_DNA"/>
</dbReference>
<organism evidence="1 2">
    <name type="scientific">Methanoregula formicica (strain DSM 22288 / NBRC 105244 / SMSP)</name>
    <dbReference type="NCBI Taxonomy" id="593750"/>
    <lineage>
        <taxon>Archaea</taxon>
        <taxon>Methanobacteriati</taxon>
        <taxon>Methanobacteriota</taxon>
        <taxon>Stenosarchaea group</taxon>
        <taxon>Methanomicrobia</taxon>
        <taxon>Methanomicrobiales</taxon>
        <taxon>Methanoregulaceae</taxon>
        <taxon>Methanoregula</taxon>
    </lineage>
</organism>
<dbReference type="HOGENOM" id="CLU_2204113_0_0_2"/>
<gene>
    <name evidence="1" type="ordered locus">Metfor_0264</name>
</gene>
<name>L0HBF4_METFS</name>
<dbReference type="InParanoid" id="L0HBF4"/>
<sequence>MDTERTLLQQIRDKEQELGSRIEGTRKNAAAMIAAAQSEADDLVCTAESLAKTSAEKVYWTERGRTETEIAELKRAAEQDTAAAIARAEKNIPAAADAIVRYVTGEQ</sequence>
<evidence type="ECO:0000313" key="2">
    <source>
        <dbReference type="Proteomes" id="UP000010824"/>
    </source>
</evidence>
<dbReference type="RefSeq" id="WP_015284309.1">
    <property type="nucleotide sequence ID" value="NC_019943.1"/>
</dbReference>
<dbReference type="STRING" id="593750.Metfor_0264"/>